<gene>
    <name evidence="1" type="ORF">H9831_03550</name>
</gene>
<dbReference type="Proteomes" id="UP000824007">
    <property type="component" value="Unassembled WGS sequence"/>
</dbReference>
<reference evidence="1" key="1">
    <citation type="journal article" date="2021" name="PeerJ">
        <title>Extensive microbial diversity within the chicken gut microbiome revealed by metagenomics and culture.</title>
        <authorList>
            <person name="Gilroy R."/>
            <person name="Ravi A."/>
            <person name="Getino M."/>
            <person name="Pursley I."/>
            <person name="Horton D.L."/>
            <person name="Alikhan N.F."/>
            <person name="Baker D."/>
            <person name="Gharbi K."/>
            <person name="Hall N."/>
            <person name="Watson M."/>
            <person name="Adriaenssens E.M."/>
            <person name="Foster-Nyarko E."/>
            <person name="Jarju S."/>
            <person name="Secka A."/>
            <person name="Antonio M."/>
            <person name="Oren A."/>
            <person name="Chaudhuri R.R."/>
            <person name="La Ragione R."/>
            <person name="Hildebrand F."/>
            <person name="Pallen M.J."/>
        </authorList>
    </citation>
    <scope>NUCLEOTIDE SEQUENCE</scope>
    <source>
        <strain evidence="1">ChiSxjej3B15-24422</strain>
    </source>
</reference>
<dbReference type="EMBL" id="DXDD01000045">
    <property type="protein sequence ID" value="HIY59745.1"/>
    <property type="molecule type" value="Genomic_DNA"/>
</dbReference>
<dbReference type="AlphaFoldDB" id="A0A9D1YMV7"/>
<evidence type="ECO:0000313" key="1">
    <source>
        <dbReference type="EMBL" id="HIY59745.1"/>
    </source>
</evidence>
<name>A0A9D1YMV7_9FIRM</name>
<reference evidence="1" key="2">
    <citation type="submission" date="2021-04" db="EMBL/GenBank/DDBJ databases">
        <authorList>
            <person name="Gilroy R."/>
        </authorList>
    </citation>
    <scope>NUCLEOTIDE SEQUENCE</scope>
    <source>
        <strain evidence="1">ChiSxjej3B15-24422</strain>
    </source>
</reference>
<proteinExistence type="predicted"/>
<sequence>MADNDFKYVLQDFSNIYIGARSSYGELAENEDLPHKLREVIVRIFLTETAEDTTPENHLFYLTKDSVSYRALKKMKARFRMSVWEEADGKTRKKSGYVNREYGLDEIVDSGELHAKKDSIIVEEMHISKLGLSMVVV</sequence>
<comment type="caution">
    <text evidence="1">The sequence shown here is derived from an EMBL/GenBank/DDBJ whole genome shotgun (WGS) entry which is preliminary data.</text>
</comment>
<protein>
    <submittedName>
        <fullName evidence="1">Uncharacterized protein</fullName>
    </submittedName>
</protein>
<accession>A0A9D1YMV7</accession>
<organism evidence="1 2">
    <name type="scientific">Candidatus Eisenbergiella pullistercoris</name>
    <dbReference type="NCBI Taxonomy" id="2838555"/>
    <lineage>
        <taxon>Bacteria</taxon>
        <taxon>Bacillati</taxon>
        <taxon>Bacillota</taxon>
        <taxon>Clostridia</taxon>
        <taxon>Lachnospirales</taxon>
        <taxon>Lachnospiraceae</taxon>
        <taxon>Eisenbergiella</taxon>
    </lineage>
</organism>
<evidence type="ECO:0000313" key="2">
    <source>
        <dbReference type="Proteomes" id="UP000824007"/>
    </source>
</evidence>